<dbReference type="SUPFAM" id="SSF47113">
    <property type="entry name" value="Histone-fold"/>
    <property type="match status" value="1"/>
</dbReference>
<protein>
    <recommendedName>
        <fullName evidence="5">Transcription factor CBF/NF-Y/archaeal histone domain-containing protein</fullName>
    </recommendedName>
</protein>
<evidence type="ECO:0000256" key="3">
    <source>
        <dbReference type="SAM" id="MobiDB-lite"/>
    </source>
</evidence>
<dbReference type="InterPro" id="IPR050568">
    <property type="entry name" value="Transcr_DNA_Rep_Reg"/>
</dbReference>
<dbReference type="STRING" id="37001.A0A1A9WV08"/>
<reference evidence="7" key="1">
    <citation type="submission" date="2014-03" db="EMBL/GenBank/DDBJ databases">
        <authorList>
            <person name="Aksoy S."/>
            <person name="Warren W."/>
            <person name="Wilson R.K."/>
        </authorList>
    </citation>
    <scope>NUCLEOTIDE SEQUENCE [LARGE SCALE GENOMIC DNA]</scope>
    <source>
        <strain evidence="7">IAEA</strain>
    </source>
</reference>
<dbReference type="InterPro" id="IPR009072">
    <property type="entry name" value="Histone-fold"/>
</dbReference>
<dbReference type="PANTHER" id="PTHR10252">
    <property type="entry name" value="HISTONE-LIKE TRANSCRIPTION FACTOR CCAAT-RELATED"/>
    <property type="match status" value="1"/>
</dbReference>
<feature type="compositionally biased region" description="Polar residues" evidence="3">
    <location>
        <begin position="122"/>
        <end position="133"/>
    </location>
</feature>
<keyword evidence="4" id="KW-1133">Transmembrane helix</keyword>
<evidence type="ECO:0000259" key="5">
    <source>
        <dbReference type="Pfam" id="PF00808"/>
    </source>
</evidence>
<dbReference type="GO" id="GO:0017054">
    <property type="term" value="C:negative cofactor 2 complex"/>
    <property type="evidence" value="ECO:0007669"/>
    <property type="project" value="TreeGrafter"/>
</dbReference>
<dbReference type="EnsemblMetazoa" id="GBRI033510-RA">
    <property type="protein sequence ID" value="GBRI033510-PA"/>
    <property type="gene ID" value="GBRI033510"/>
</dbReference>
<feature type="region of interest" description="Disordered" evidence="3">
    <location>
        <begin position="289"/>
        <end position="309"/>
    </location>
</feature>
<evidence type="ECO:0000313" key="7">
    <source>
        <dbReference type="Proteomes" id="UP000091820"/>
    </source>
</evidence>
<feature type="region of interest" description="Disordered" evidence="3">
    <location>
        <begin position="114"/>
        <end position="176"/>
    </location>
</feature>
<dbReference type="InterPro" id="IPR003958">
    <property type="entry name" value="CBFA_NFYB_domain"/>
</dbReference>
<proteinExistence type="predicted"/>
<dbReference type="PANTHER" id="PTHR10252:SF5">
    <property type="entry name" value="DR1-ASSOCIATED COREPRESSOR"/>
    <property type="match status" value="1"/>
</dbReference>
<dbReference type="GO" id="GO:0001046">
    <property type="term" value="F:core promoter sequence-specific DNA binding"/>
    <property type="evidence" value="ECO:0007669"/>
    <property type="project" value="TreeGrafter"/>
</dbReference>
<organism evidence="6 7">
    <name type="scientific">Glossina brevipalpis</name>
    <dbReference type="NCBI Taxonomy" id="37001"/>
    <lineage>
        <taxon>Eukaryota</taxon>
        <taxon>Metazoa</taxon>
        <taxon>Ecdysozoa</taxon>
        <taxon>Arthropoda</taxon>
        <taxon>Hexapoda</taxon>
        <taxon>Insecta</taxon>
        <taxon>Pterygota</taxon>
        <taxon>Neoptera</taxon>
        <taxon>Endopterygota</taxon>
        <taxon>Diptera</taxon>
        <taxon>Brachycera</taxon>
        <taxon>Muscomorpha</taxon>
        <taxon>Hippoboscoidea</taxon>
        <taxon>Glossinidae</taxon>
        <taxon>Glossina</taxon>
    </lineage>
</organism>
<name>A0A1A9WV08_9MUSC</name>
<keyword evidence="2" id="KW-0539">Nucleus</keyword>
<feature type="domain" description="Transcription factor CBF/NF-Y/archaeal histone" evidence="5">
    <location>
        <begin position="55"/>
        <end position="88"/>
    </location>
</feature>
<feature type="domain" description="Transcription factor CBF/NF-Y/archaeal histone" evidence="5">
    <location>
        <begin position="10"/>
        <end position="39"/>
    </location>
</feature>
<reference evidence="6" key="2">
    <citation type="submission" date="2020-05" db="UniProtKB">
        <authorList>
            <consortium name="EnsemblMetazoa"/>
        </authorList>
    </citation>
    <scope>IDENTIFICATION</scope>
    <source>
        <strain evidence="6">IAEA</strain>
    </source>
</reference>
<keyword evidence="7" id="KW-1185">Reference proteome</keyword>
<dbReference type="Pfam" id="PF00808">
    <property type="entry name" value="CBFD_NFYB_HMF"/>
    <property type="match status" value="2"/>
</dbReference>
<evidence type="ECO:0000256" key="2">
    <source>
        <dbReference type="ARBA" id="ARBA00023242"/>
    </source>
</evidence>
<dbReference type="Gene3D" id="1.10.20.10">
    <property type="entry name" value="Histone, subunit A"/>
    <property type="match status" value="1"/>
</dbReference>
<comment type="subcellular location">
    <subcellularLocation>
        <location evidence="1">Nucleus</location>
    </subcellularLocation>
</comment>
<keyword evidence="4" id="KW-0812">Transmembrane</keyword>
<evidence type="ECO:0000313" key="6">
    <source>
        <dbReference type="EnsemblMetazoa" id="GBRI033510-PA"/>
    </source>
</evidence>
<accession>A0A1A9WV08</accession>
<dbReference type="VEuPathDB" id="VectorBase:GBRI033510"/>
<sequence>MPSKKKKYNARFPAGRIKKIMQSDEEVGKVAQAVPVIIYILFQIKCILAAFYFATLELFVESLLTKTLKITNSRNAKTLSTSHMKQCIMSEQRFDFLRELVKNIPDISVAEEAAQYQDDDNQSSNEEPCNDSDTPYDLSMPSTSTQRHHHNSFNGAEGEGDNGEDVISPNGFNKQPDIEHSIRYQHAKRETPESSSHRLKLRRLLPKSSNSCSFASSSSHLSTATTNNINCAAVRHLNVSANLSNSKLLRSESSPLPEPYTPTLKMHRLKHQSHSHFSNSQNRQNTLANATTTTTTSSPSPSSSSVTIPNKLQQKQTAIPAPIVSIDFCNKPVVKIDYSNLSTTAAITAVSSCPSTAPAIMANTFNFSADSVAATPIINIDLSNMVANVATDLTTTTKTSQATASTGVTSATKIDEETKVSTNLKSLSPDSAVRSTSIMSKCNSCLDLDEDYDDL</sequence>
<feature type="compositionally biased region" description="Low complexity" evidence="3">
    <location>
        <begin position="289"/>
        <end position="307"/>
    </location>
</feature>
<dbReference type="GO" id="GO:0016251">
    <property type="term" value="F:RNA polymerase II general transcription initiation factor activity"/>
    <property type="evidence" value="ECO:0007669"/>
    <property type="project" value="TreeGrafter"/>
</dbReference>
<evidence type="ECO:0000256" key="4">
    <source>
        <dbReference type="SAM" id="Phobius"/>
    </source>
</evidence>
<dbReference type="Proteomes" id="UP000091820">
    <property type="component" value="Unassembled WGS sequence"/>
</dbReference>
<dbReference type="CDD" id="cd22906">
    <property type="entry name" value="HFD_DRAP1"/>
    <property type="match status" value="1"/>
</dbReference>
<dbReference type="AlphaFoldDB" id="A0A1A9WV08"/>
<dbReference type="GO" id="GO:0046982">
    <property type="term" value="F:protein heterodimerization activity"/>
    <property type="evidence" value="ECO:0007669"/>
    <property type="project" value="InterPro"/>
</dbReference>
<evidence type="ECO:0000256" key="1">
    <source>
        <dbReference type="ARBA" id="ARBA00004123"/>
    </source>
</evidence>
<feature type="transmembrane region" description="Helical" evidence="4">
    <location>
        <begin position="36"/>
        <end position="60"/>
    </location>
</feature>
<keyword evidence="4" id="KW-0472">Membrane</keyword>